<dbReference type="Pfam" id="PF10851">
    <property type="entry name" value="DUF2652"/>
    <property type="match status" value="1"/>
</dbReference>
<protein>
    <submittedName>
        <fullName evidence="2">DUF2652 domain-containing protein</fullName>
    </submittedName>
</protein>
<dbReference type="EMBL" id="VWSF01000001">
    <property type="protein sequence ID" value="KAA5549176.1"/>
    <property type="molecule type" value="Genomic_DNA"/>
</dbReference>
<dbReference type="PROSITE" id="PS50125">
    <property type="entry name" value="GUANYLATE_CYCLASE_2"/>
    <property type="match status" value="1"/>
</dbReference>
<evidence type="ECO:0000313" key="3">
    <source>
        <dbReference type="Proteomes" id="UP000323426"/>
    </source>
</evidence>
<dbReference type="GO" id="GO:0009190">
    <property type="term" value="P:cyclic nucleotide biosynthetic process"/>
    <property type="evidence" value="ECO:0007669"/>
    <property type="project" value="InterPro"/>
</dbReference>
<dbReference type="InterPro" id="IPR001054">
    <property type="entry name" value="A/G_cyclase"/>
</dbReference>
<sequence>MGIFRHQKKNLAPQVPAVNGSDNTQPALIFIPDISGFTKFVNETGLETSRSLIADLLEIIIEANILDMSLAEIQGDAILFYRLGPPPTVQEVINQCKQIFIDFQNYLKIVERDQGSEAGASLSDSRLTLKVVVHYGRLSITQIREHIKLMGKNVIIAHRLLKNNIDGDEYVLLSEDYLQTQPEETIKPNFSWSRLHQGSTFYEHLGEIKYRYAFLTPLRLLVTTNRPMQQKNKYARVFSASATIDAPTGFVLRILSNFRLKPAWVLGMSKVHFDVTKANRIGISYKCDLNRGQIDIQTVQSFIGENEIEYVEKISNFRIFPNAFLFYHLRSAGENRTRLDIKFHYSASIVGSYIYSFFIRRRLKIFLGKSICKLKALCERMYQVHPR</sequence>
<keyword evidence="3" id="KW-1185">Reference proteome</keyword>
<reference evidence="2 3" key="1">
    <citation type="submission" date="2019-09" db="EMBL/GenBank/DDBJ databases">
        <title>Genome sequence and assembly of Adhaeribacter sp.</title>
        <authorList>
            <person name="Chhetri G."/>
        </authorList>
    </citation>
    <scope>NUCLEOTIDE SEQUENCE [LARGE SCALE GENOMIC DNA]</scope>
    <source>
        <strain evidence="2 3">DK36</strain>
    </source>
</reference>
<dbReference type="Gene3D" id="3.30.70.1230">
    <property type="entry name" value="Nucleotide cyclase"/>
    <property type="match status" value="1"/>
</dbReference>
<feature type="domain" description="Guanylate cyclase" evidence="1">
    <location>
        <begin position="28"/>
        <end position="161"/>
    </location>
</feature>
<dbReference type="Proteomes" id="UP000323426">
    <property type="component" value="Unassembled WGS sequence"/>
</dbReference>
<dbReference type="InterPro" id="IPR020503">
    <property type="entry name" value="Uncharacterised_Rv2561"/>
</dbReference>
<evidence type="ECO:0000259" key="1">
    <source>
        <dbReference type="PROSITE" id="PS50125"/>
    </source>
</evidence>
<dbReference type="InterPro" id="IPR029787">
    <property type="entry name" value="Nucleotide_cyclase"/>
</dbReference>
<proteinExistence type="predicted"/>
<gene>
    <name evidence="2" type="ORF">F0145_00865</name>
</gene>
<dbReference type="RefSeq" id="WP_150086172.1">
    <property type="nucleotide sequence ID" value="NZ_VWSF01000001.1"/>
</dbReference>
<name>A0A5M6DS81_9BACT</name>
<dbReference type="GO" id="GO:0004016">
    <property type="term" value="F:adenylate cyclase activity"/>
    <property type="evidence" value="ECO:0007669"/>
    <property type="project" value="UniProtKB-ARBA"/>
</dbReference>
<dbReference type="CDD" id="cd07812">
    <property type="entry name" value="SRPBCC"/>
    <property type="match status" value="1"/>
</dbReference>
<evidence type="ECO:0000313" key="2">
    <source>
        <dbReference type="EMBL" id="KAA5549176.1"/>
    </source>
</evidence>
<organism evidence="2 3">
    <name type="scientific">Adhaeribacter rhizoryzae</name>
    <dbReference type="NCBI Taxonomy" id="2607907"/>
    <lineage>
        <taxon>Bacteria</taxon>
        <taxon>Pseudomonadati</taxon>
        <taxon>Bacteroidota</taxon>
        <taxon>Cytophagia</taxon>
        <taxon>Cytophagales</taxon>
        <taxon>Hymenobacteraceae</taxon>
        <taxon>Adhaeribacter</taxon>
    </lineage>
</organism>
<comment type="caution">
    <text evidence="2">The sequence shown here is derived from an EMBL/GenBank/DDBJ whole genome shotgun (WGS) entry which is preliminary data.</text>
</comment>
<accession>A0A5M6DS81</accession>
<dbReference type="SUPFAM" id="SSF55073">
    <property type="entry name" value="Nucleotide cyclase"/>
    <property type="match status" value="1"/>
</dbReference>
<dbReference type="AlphaFoldDB" id="A0A5M6DS81"/>
<dbReference type="GO" id="GO:0035556">
    <property type="term" value="P:intracellular signal transduction"/>
    <property type="evidence" value="ECO:0007669"/>
    <property type="project" value="InterPro"/>
</dbReference>
<dbReference type="SUPFAM" id="SSF55961">
    <property type="entry name" value="Bet v1-like"/>
    <property type="match status" value="1"/>
</dbReference>